<organism evidence="3 4">
    <name type="scientific">Streptomyces roseochromogenus subsp. oscitans DS 12.976</name>
    <dbReference type="NCBI Taxonomy" id="1352936"/>
    <lineage>
        <taxon>Bacteria</taxon>
        <taxon>Bacillati</taxon>
        <taxon>Actinomycetota</taxon>
        <taxon>Actinomycetes</taxon>
        <taxon>Kitasatosporales</taxon>
        <taxon>Streptomycetaceae</taxon>
        <taxon>Streptomyces</taxon>
    </lineage>
</organism>
<sequence>MVMAAHARTSAAVGLVLVAAVTAGCSGSGSHSGSGSTTSSPPASSARVGNGQNNPAPAPTESNPPGDIPDNQVYVAYRPTGGSFTGFTVKVPEGWARTEQGGSTVFTDKLNTVRITAVSASTAPTVDSVTKTVVPKLRSQVPKFAAPKVSEVSRHAGRVVRLTYQGDSAKDPVTGKVVRDGFERYAFYKSGHEVDLTLSGPVNADNVDPWRIISDSFAWR</sequence>
<evidence type="ECO:0000256" key="1">
    <source>
        <dbReference type="SAM" id="MobiDB-lite"/>
    </source>
</evidence>
<dbReference type="Proteomes" id="UP000017984">
    <property type="component" value="Chromosome"/>
</dbReference>
<evidence type="ECO:0008006" key="5">
    <source>
        <dbReference type="Google" id="ProtNLM"/>
    </source>
</evidence>
<accession>V6K5B6</accession>
<reference evidence="3 4" key="1">
    <citation type="journal article" date="2014" name="Genome Announc.">
        <title>Draft Genome Sequence of Streptomyces roseochromogenes subsp. oscitans DS 12.976, Producer of the Aminocoumarin Antibiotic Clorobiocin.</title>
        <authorList>
            <person name="Ruckert C."/>
            <person name="Kalinowski J."/>
            <person name="Heide L."/>
            <person name="Apel A.K."/>
        </authorList>
    </citation>
    <scope>NUCLEOTIDE SEQUENCE [LARGE SCALE GENOMIC DNA]</scope>
    <source>
        <strain evidence="3 4">DS 12.976</strain>
    </source>
</reference>
<dbReference type="STRING" id="1352936.M878_25295"/>
<feature type="region of interest" description="Disordered" evidence="1">
    <location>
        <begin position="27"/>
        <end position="72"/>
    </location>
</feature>
<gene>
    <name evidence="3" type="ORF">M878_25295</name>
</gene>
<dbReference type="EMBL" id="AWQX01000214">
    <property type="protein sequence ID" value="EST27317.1"/>
    <property type="molecule type" value="Genomic_DNA"/>
</dbReference>
<protein>
    <recommendedName>
        <fullName evidence="5">Lipoprotein</fullName>
    </recommendedName>
</protein>
<dbReference type="PATRIC" id="fig|1352936.5.peg.5272"/>
<evidence type="ECO:0000313" key="3">
    <source>
        <dbReference type="EMBL" id="EST27317.1"/>
    </source>
</evidence>
<comment type="caution">
    <text evidence="3">The sequence shown here is derived from an EMBL/GenBank/DDBJ whole genome shotgun (WGS) entry which is preliminary data.</text>
</comment>
<feature type="chain" id="PRO_5038541817" description="Lipoprotein" evidence="2">
    <location>
        <begin position="20"/>
        <end position="220"/>
    </location>
</feature>
<evidence type="ECO:0000256" key="2">
    <source>
        <dbReference type="SAM" id="SignalP"/>
    </source>
</evidence>
<keyword evidence="4" id="KW-1185">Reference proteome</keyword>
<proteinExistence type="predicted"/>
<dbReference type="AlphaFoldDB" id="V6K5B6"/>
<evidence type="ECO:0000313" key="4">
    <source>
        <dbReference type="Proteomes" id="UP000017984"/>
    </source>
</evidence>
<keyword evidence="2" id="KW-0732">Signal</keyword>
<feature type="compositionally biased region" description="Polar residues" evidence="1">
    <location>
        <begin position="50"/>
        <end position="63"/>
    </location>
</feature>
<dbReference type="HOGENOM" id="CLU_102864_0_0_11"/>
<name>V6K5B6_STRRC</name>
<feature type="signal peptide" evidence="2">
    <location>
        <begin position="1"/>
        <end position="19"/>
    </location>
</feature>
<feature type="compositionally biased region" description="Low complexity" evidence="1">
    <location>
        <begin position="33"/>
        <end position="46"/>
    </location>
</feature>